<dbReference type="AlphaFoldDB" id="A0A7S0J3K3"/>
<evidence type="ECO:0000256" key="6">
    <source>
        <dbReference type="ARBA" id="ARBA00022801"/>
    </source>
</evidence>
<evidence type="ECO:0000313" key="11">
    <source>
        <dbReference type="EMBL" id="CAD8539370.1"/>
    </source>
</evidence>
<evidence type="ECO:0000256" key="4">
    <source>
        <dbReference type="ARBA" id="ARBA00022651"/>
    </source>
</evidence>
<gene>
    <name evidence="11" type="ORF">CLEP1334_LOCUS14653</name>
</gene>
<accession>A0A7S0J3K3</accession>
<reference evidence="11" key="1">
    <citation type="submission" date="2021-01" db="EMBL/GenBank/DDBJ databases">
        <authorList>
            <person name="Corre E."/>
            <person name="Pelletier E."/>
            <person name="Niang G."/>
            <person name="Scheremetjew M."/>
            <person name="Finn R."/>
            <person name="Kale V."/>
            <person name="Holt S."/>
            <person name="Cochrane G."/>
            <person name="Meng A."/>
            <person name="Brown T."/>
            <person name="Cohen L."/>
        </authorList>
    </citation>
    <scope>NUCLEOTIDE SEQUENCE</scope>
    <source>
        <strain evidence="11">RCC1130</strain>
    </source>
</reference>
<dbReference type="Gene3D" id="3.20.20.80">
    <property type="entry name" value="Glycosidases"/>
    <property type="match status" value="1"/>
</dbReference>
<dbReference type="GO" id="GO:0031176">
    <property type="term" value="F:endo-1,4-beta-xylanase activity"/>
    <property type="evidence" value="ECO:0007669"/>
    <property type="project" value="UniProtKB-EC"/>
</dbReference>
<comment type="similarity">
    <text evidence="2">Belongs to the glycosyl hydrolase 10 (cellulase F) family.</text>
</comment>
<dbReference type="EC" id="3.2.1.8" evidence="3"/>
<sequence length="303" mass="33607">MQSEPQYKPVEQAHFSLTTAENACKFGPIHPERDRFSWADCDAIFAAAEGANQAVRGHNLCWHTENPQWLLHGNFNASELRQILRQHIHAVVTRYGTRALAWDVVNEAVDQNGLKPSAPWYPKVKDYIDVAFTAAREAGGPSVKLFYNDYSAEGMNHKSGQVYKLVSGMRSRGVPIDGVGLQFHWSLDSHDPLSEVAANMKRMADLDLEVHITELDIKCVPQGSSEKCTPARLNAQAELYAQIVSTCLAAPNCKSVETWGFTDKHTWIGSSTEPLPFDANYKPKPAVDAMINVLLQKLNTSSA</sequence>
<dbReference type="SUPFAM" id="SSF51445">
    <property type="entry name" value="(Trans)glycosidases"/>
    <property type="match status" value="1"/>
</dbReference>
<evidence type="ECO:0000256" key="7">
    <source>
        <dbReference type="ARBA" id="ARBA00023277"/>
    </source>
</evidence>
<dbReference type="PANTHER" id="PTHR31490">
    <property type="entry name" value="GLYCOSYL HYDROLASE"/>
    <property type="match status" value="1"/>
</dbReference>
<dbReference type="SMART" id="SM00633">
    <property type="entry name" value="Glyco_10"/>
    <property type="match status" value="1"/>
</dbReference>
<organism evidence="11">
    <name type="scientific">Calcidiscus leptoporus</name>
    <dbReference type="NCBI Taxonomy" id="127549"/>
    <lineage>
        <taxon>Eukaryota</taxon>
        <taxon>Haptista</taxon>
        <taxon>Haptophyta</taxon>
        <taxon>Prymnesiophyceae</taxon>
        <taxon>Coccolithales</taxon>
        <taxon>Calcidiscaceae</taxon>
        <taxon>Calcidiscus</taxon>
    </lineage>
</organism>
<evidence type="ECO:0000256" key="2">
    <source>
        <dbReference type="ARBA" id="ARBA00007495"/>
    </source>
</evidence>
<evidence type="ECO:0000256" key="3">
    <source>
        <dbReference type="ARBA" id="ARBA00012590"/>
    </source>
</evidence>
<keyword evidence="8" id="KW-0326">Glycosidase</keyword>
<keyword evidence="7" id="KW-0119">Carbohydrate metabolism</keyword>
<evidence type="ECO:0000259" key="10">
    <source>
        <dbReference type="PROSITE" id="PS51760"/>
    </source>
</evidence>
<keyword evidence="6" id="KW-0378">Hydrolase</keyword>
<evidence type="ECO:0000256" key="9">
    <source>
        <dbReference type="ARBA" id="ARBA00023326"/>
    </source>
</evidence>
<dbReference type="GO" id="GO:0045493">
    <property type="term" value="P:xylan catabolic process"/>
    <property type="evidence" value="ECO:0007669"/>
    <property type="project" value="UniProtKB-KW"/>
</dbReference>
<dbReference type="EMBL" id="HBER01029163">
    <property type="protein sequence ID" value="CAD8539370.1"/>
    <property type="molecule type" value="Transcribed_RNA"/>
</dbReference>
<dbReference type="PANTHER" id="PTHR31490:SF88">
    <property type="entry name" value="BETA-XYLANASE"/>
    <property type="match status" value="1"/>
</dbReference>
<keyword evidence="4" id="KW-0858">Xylan degradation</keyword>
<keyword evidence="5" id="KW-0732">Signal</keyword>
<keyword evidence="9" id="KW-0624">Polysaccharide degradation</keyword>
<dbReference type="InterPro" id="IPR001000">
    <property type="entry name" value="GH10_dom"/>
</dbReference>
<comment type="catalytic activity">
    <reaction evidence="1">
        <text>Endohydrolysis of (1-&gt;4)-beta-D-xylosidic linkages in xylans.</text>
        <dbReference type="EC" id="3.2.1.8"/>
    </reaction>
</comment>
<feature type="domain" description="GH10" evidence="10">
    <location>
        <begin position="1"/>
        <end position="293"/>
    </location>
</feature>
<name>A0A7S0J3K3_9EUKA</name>
<evidence type="ECO:0000256" key="8">
    <source>
        <dbReference type="ARBA" id="ARBA00023295"/>
    </source>
</evidence>
<proteinExistence type="inferred from homology"/>
<dbReference type="InterPro" id="IPR017853">
    <property type="entry name" value="GH"/>
</dbReference>
<evidence type="ECO:0000256" key="1">
    <source>
        <dbReference type="ARBA" id="ARBA00000681"/>
    </source>
</evidence>
<dbReference type="Pfam" id="PF00331">
    <property type="entry name" value="Glyco_hydro_10"/>
    <property type="match status" value="1"/>
</dbReference>
<evidence type="ECO:0000256" key="5">
    <source>
        <dbReference type="ARBA" id="ARBA00022729"/>
    </source>
</evidence>
<protein>
    <recommendedName>
        <fullName evidence="3">endo-1,4-beta-xylanase</fullName>
        <ecNumber evidence="3">3.2.1.8</ecNumber>
    </recommendedName>
</protein>
<dbReference type="PROSITE" id="PS51760">
    <property type="entry name" value="GH10_2"/>
    <property type="match status" value="1"/>
</dbReference>
<dbReference type="InterPro" id="IPR044846">
    <property type="entry name" value="GH10"/>
</dbReference>
<dbReference type="PRINTS" id="PR00134">
    <property type="entry name" value="GLHYDRLASE10"/>
</dbReference>